<protein>
    <recommendedName>
        <fullName evidence="2">RNA-directed RNA polymerase L</fullName>
        <ecNumber evidence="1">2.7.7.48</ecNumber>
    </recommendedName>
    <alternativeName>
        <fullName evidence="4">Large structural protein</fullName>
    </alternativeName>
    <alternativeName>
        <fullName evidence="6">Replicase</fullName>
    </alternativeName>
    <alternativeName>
        <fullName evidence="5">Transcriptase</fullName>
    </alternativeName>
</protein>
<dbReference type="EMBL" id="MN520751">
    <property type="protein sequence ID" value="QIJ25704.1"/>
    <property type="molecule type" value="Genomic_RNA"/>
</dbReference>
<sequence length="2197" mass="251628">MATFSPRIDSHFELSELCTQIADLKMWSVTSEKKPQYSINFSLQDVGGRKYRIKIFGLTRIIHSQDDIMGKIPHESVCNLLSGESDMKLLDFGFVGLDSKLSPDFVSADSKMFVEVATTKSSDQSAFKDRFKEKMIHYDHVAKSKGYQVGVVVVGIDHVLTNLDMTQAMVNALCHRYRAGLAINGKLESLEGRSLQSAEATQNQRLIRSIVSNMSRKSTSDLKTSKHFPISEILEFKDEPKRTEMLKAAKLLKRCKLESEQASKCSEVDLQKYIDSYGANCRTDLKRVSNIPMVLPRGKEIDGYGLDLDHRDSDMPGWMKSIWTQSSKVEKLKIDLDTEKKEALGHIEFEQHRIQKSQCFDVKLDMEDTEEASTTGLWGKSMKASPKYVDHKKLTKESFHPVNAPTDDIEEFINRDNLAFHNSFWFKSVPEPIKELMEDAKKIWSEDKPLSLRIFDSLSTTKLVTHASMVTNLFTEICYCYKYWIKRADFYKKWCGDVQMLVRCVGDHVFVAYAFPKKLFEKWDTGKIGPQLFESRNYIFTDFCSYNEPTIEHFVKSGPYLLSTLIHLQSNMEVSIDEILTFDSHVKKTISGVYLLFLNNKTDVEELMTNQRYLNMVVMEELDSNPFKFVKRLPDMYRSRLTCYLFKRTVSEIMRFSERKPKKVPIEESGVTTLEYDWLKGIFSSEPLTLRQKINEFYFGYVVSKERGRGADRNFKIMKKIVEQEFKYRDDDHPLFTDGMSVKDNQVHKSMLKCLLHFYKQSLQIRFGDDWKSVMEANLVDRMASLTFMEIATLKVSSRSYDHDFVLPSITSNMTTFEIKEKLTKANPEDTKSRPKVMESLSNCVKQYLYDTKKLDITHIIEMVPWALGKIEKRGYFYSDIFPKPQHGGDREIHVLEFKARLIQLYVERLSRTLCEMTPSDSLTHPKLKESFVRNHYNLAELDLDSSRLTVGKSADASKWCQRNHASKFAAVLVGILPSIFHVSVLRILWFWTCKIIVFPIQFVANFLSNKDVESNKTYKRMQREFEDGTGIFPVAKQNRMEIQSGMMQGILHYTSSITHGVIQEAMKLIQLKFLEKKKIQSVISVIQGSDDSGQLISLTGLSPSKLIKVATTMLYWKEHVSKYISIYSSFEKSCIGATDLLEYNSEWSVRKTTYKPTFRWVSSSLEVGVVEKFIDRISNFYNTATAVLEGGGSVLETSVIQCCQSWMHYWMLGIGTHSLGPQVSNLLQVNKDPSLGYFPMDSDYCAGMPGLNFLLYVLYKKTKYGSGITAGRFPDVNIDMYEEDVKDTTISRDLRKIKLKFGNNKIFDKIVKGMDLPTLETLVEDAERDPELIYYPDSSWGGSKTRIYMKVFEPGVKESLSRHSATARILAASAYMISRPCLSLWEGKVLKKVSLLKALVNKYIEPDDNKLPISSVFIHHKEYEDILKEIDQFDNNMSVQNVKLRSRSKHQITIIDREMFDVSIIELCKQVWFERGGRTGLSSTQISRKWSQLKTMYPFLKDSRSATEAGLNMTSVQLKNFLDSLNERPRQITLLDSAAKGGSLRTVLSRVFWPSTKLHLKDEGQNFSSVSSLRSELFSVCTHWMPQAEKIRTIVDILSRSEVLESNDVPYRVKKLKIMRSAMEGEDKFSLISRILSDKLGVVGFFTISQSGWGWNRKGYGEWKGKILETSCVAEFRDSVCTKLTIDKISSPVELGRMMMEFITSTCSTFPTTLQDSDHWLTPDGRINGGRGSMRAIPITFDPDMKIRMFDELQDKEWILETSNNVIRLKAVFKRGQLITILSDKLGSYEWDPAFKVEEQKIYSNWNNSTPMDLNVIQHELNGILNGDRAKCLKDIRQMNSKKTSSGWDLGKFIECVGKFYSIQISEPDIQIKETPVVPLNAQEEDWMFDMITGNVEISDDNLTLWDSLNDDDDLIITTDFLADEADIDAAIGLLMEERSEKQDFSNNFMPSTNKCFSNLDILSRIYNNGKSFRQCILDFKKDSRLTMTGILGKIISLLLGEDRQPRRISEVEAEAIARDEESISLLTSVRTDAKAAELSETALVESIKNIDQMLDMAQGFVRDTLIENKFRLEKLLYMKKYPTKAEAIGDVKTTEFFIHCKPLLQEVSPRLKVACEMDNNFFFPILQTELDNLVIKLAGEASIAPSEEPAYRESIMKPNLTTLLVDLISELIGKPIEVGGYSTGDDTTTTLVLDI</sequence>
<dbReference type="GO" id="GO:0006351">
    <property type="term" value="P:DNA-templated transcription"/>
    <property type="evidence" value="ECO:0007669"/>
    <property type="project" value="InterPro"/>
</dbReference>
<keyword evidence="3" id="KW-0808">Transferase</keyword>
<dbReference type="KEGG" id="vg:80550664"/>
<dbReference type="RefSeq" id="YP_010840127.1">
    <property type="nucleotide sequence ID" value="NC_078433.1"/>
</dbReference>
<evidence type="ECO:0000256" key="2">
    <source>
        <dbReference type="ARBA" id="ARBA00018602"/>
    </source>
</evidence>
<feature type="domain" description="RdRp catalytic" evidence="7">
    <location>
        <begin position="940"/>
        <end position="1135"/>
    </location>
</feature>
<dbReference type="PROSITE" id="PS50525">
    <property type="entry name" value="RDRP_SSRNA_NEG_SEG"/>
    <property type="match status" value="1"/>
</dbReference>
<dbReference type="InterPro" id="IPR007099">
    <property type="entry name" value="RNA-dir_pol_NSvirus"/>
</dbReference>
<evidence type="ECO:0000256" key="5">
    <source>
        <dbReference type="ARBA" id="ARBA00030436"/>
    </source>
</evidence>
<dbReference type="GO" id="GO:0039694">
    <property type="term" value="P:viral RNA genome replication"/>
    <property type="evidence" value="ECO:0007669"/>
    <property type="project" value="InterPro"/>
</dbReference>
<evidence type="ECO:0000256" key="1">
    <source>
        <dbReference type="ARBA" id="ARBA00012494"/>
    </source>
</evidence>
<evidence type="ECO:0000256" key="3">
    <source>
        <dbReference type="ARBA" id="ARBA00022679"/>
    </source>
</evidence>
<dbReference type="Proteomes" id="UP000682545">
    <property type="component" value="Genome"/>
</dbReference>
<evidence type="ECO:0000313" key="9">
    <source>
        <dbReference type="Proteomes" id="UP000682545"/>
    </source>
</evidence>
<dbReference type="Pfam" id="PF04196">
    <property type="entry name" value="Bunya_RdRp"/>
    <property type="match status" value="1"/>
</dbReference>
<evidence type="ECO:0000259" key="7">
    <source>
        <dbReference type="PROSITE" id="PS50525"/>
    </source>
</evidence>
<dbReference type="GO" id="GO:0003968">
    <property type="term" value="F:RNA-directed RNA polymerase activity"/>
    <property type="evidence" value="ECO:0007669"/>
    <property type="project" value="UniProtKB-EC"/>
</dbReference>
<evidence type="ECO:0000256" key="4">
    <source>
        <dbReference type="ARBA" id="ARBA00030285"/>
    </source>
</evidence>
<evidence type="ECO:0000313" key="8">
    <source>
        <dbReference type="EMBL" id="QIJ25704.1"/>
    </source>
</evidence>
<reference evidence="8" key="2">
    <citation type="journal article" date="2020" name="Ann. Appl. Biol.">
        <title>Putative new plant viruses associated with Plasmopara viticola-infected grapevine samples.</title>
        <authorList>
            <person name="Chiapello M."/>
            <person name="Rodriguez-Romero J."/>
            <person name="Nerva L."/>
            <person name="Forgia M."/>
            <person name="Chitarra W."/>
            <person name="Ayllon M.A."/>
            <person name="Turina M."/>
        </authorList>
    </citation>
    <scope>NUCLEOTIDE SEQUENCE</scope>
    <source>
        <strain evidence="8">DMG 82</strain>
    </source>
</reference>
<reference evidence="8" key="1">
    <citation type="submission" date="2019-07" db="EMBL/GenBank/DDBJ databases">
        <authorList>
            <person name="Chiappello M."/>
            <person name="Rodriguez-Romero J."/>
            <person name="Nerva L."/>
            <person name="Forgia M."/>
            <person name="Chitarra W."/>
            <person name="Ayllon M.A."/>
            <person name="Turina M."/>
        </authorList>
    </citation>
    <scope>NUCLEOTIDE SEQUENCE</scope>
    <source>
        <strain evidence="8">DMG 82</strain>
    </source>
</reference>
<dbReference type="InterPro" id="IPR007322">
    <property type="entry name" value="RNA_pol_bunyavir"/>
</dbReference>
<dbReference type="EC" id="2.7.7.48" evidence="1"/>
<proteinExistence type="predicted"/>
<dbReference type="GeneID" id="80550664"/>
<evidence type="ECO:0000256" key="6">
    <source>
        <dbReference type="ARBA" id="ARBA00031012"/>
    </source>
</evidence>
<organism evidence="8 9">
    <name type="scientific">Grapevine associated cogu-like virus 1</name>
    <dbReference type="NCBI Taxonomy" id="2716183"/>
    <lineage>
        <taxon>Viruses</taxon>
        <taxon>Riboviria</taxon>
        <taxon>Orthornavirae</taxon>
        <taxon>Negarnaviricota</taxon>
        <taxon>Polyploviricotina</taxon>
        <taxon>Bunyaviricetes</taxon>
        <taxon>Hareavirales</taxon>
        <taxon>Phenuiviridae</taxon>
        <taxon>Bocivirus</taxon>
        <taxon>Bocivirus viticulum</taxon>
        <taxon>Coguvirus viticulum</taxon>
    </lineage>
</organism>
<keyword evidence="9" id="KW-1185">Reference proteome</keyword>
<accession>A0A6G7M579</accession>
<name>A0A6G7M579_9VIRU</name>